<organism evidence="2">
    <name type="scientific">marine sediment metagenome</name>
    <dbReference type="NCBI Taxonomy" id="412755"/>
    <lineage>
        <taxon>unclassified sequences</taxon>
        <taxon>metagenomes</taxon>
        <taxon>ecological metagenomes</taxon>
    </lineage>
</organism>
<comment type="caution">
    <text evidence="2">The sequence shown here is derived from an EMBL/GenBank/DDBJ whole genome shotgun (WGS) entry which is preliminary data.</text>
</comment>
<feature type="compositionally biased region" description="Basic and acidic residues" evidence="1">
    <location>
        <begin position="77"/>
        <end position="91"/>
    </location>
</feature>
<reference evidence="2" key="1">
    <citation type="journal article" date="2015" name="Nature">
        <title>Complex archaea that bridge the gap between prokaryotes and eukaryotes.</title>
        <authorList>
            <person name="Spang A."/>
            <person name="Saw J.H."/>
            <person name="Jorgensen S.L."/>
            <person name="Zaremba-Niedzwiedzka K."/>
            <person name="Martijn J."/>
            <person name="Lind A.E."/>
            <person name="van Eijk R."/>
            <person name="Schleper C."/>
            <person name="Guy L."/>
            <person name="Ettema T.J."/>
        </authorList>
    </citation>
    <scope>NUCLEOTIDE SEQUENCE</scope>
</reference>
<accession>A0A0F9G0T3</accession>
<dbReference type="AlphaFoldDB" id="A0A0F9G0T3"/>
<dbReference type="EMBL" id="LAZR01019517">
    <property type="protein sequence ID" value="KKL92254.1"/>
    <property type="molecule type" value="Genomic_DNA"/>
</dbReference>
<sequence length="91" mass="9879">MTAAIQSVTGTVEFVWDDGDQLLVNIDPEIVGAPHTFEIGGELRCRVAGELVEGRRVEVDFVAVEHEVVDPDSGPSESHRTEIRDVRPAPG</sequence>
<evidence type="ECO:0008006" key="3">
    <source>
        <dbReference type="Google" id="ProtNLM"/>
    </source>
</evidence>
<feature type="region of interest" description="Disordered" evidence="1">
    <location>
        <begin position="69"/>
        <end position="91"/>
    </location>
</feature>
<evidence type="ECO:0000256" key="1">
    <source>
        <dbReference type="SAM" id="MobiDB-lite"/>
    </source>
</evidence>
<protein>
    <recommendedName>
        <fullName evidence="3">DUF5666 domain-containing protein</fullName>
    </recommendedName>
</protein>
<name>A0A0F9G0T3_9ZZZZ</name>
<proteinExistence type="predicted"/>
<gene>
    <name evidence="2" type="ORF">LCGC14_1886540</name>
</gene>
<evidence type="ECO:0000313" key="2">
    <source>
        <dbReference type="EMBL" id="KKL92254.1"/>
    </source>
</evidence>